<evidence type="ECO:0000313" key="13">
    <source>
        <dbReference type="Proteomes" id="UP000291078"/>
    </source>
</evidence>
<evidence type="ECO:0000256" key="6">
    <source>
        <dbReference type="ARBA" id="ARBA00022729"/>
    </source>
</evidence>
<comment type="subunit">
    <text evidence="2">Homotrimer.</text>
</comment>
<comment type="subcellular location">
    <subcellularLocation>
        <location evidence="1">Cell outer membrane</location>
        <topology evidence="1">Multi-pass membrane protein</topology>
    </subcellularLocation>
</comment>
<keyword evidence="3" id="KW-0813">Transport</keyword>
<organism evidence="12 13">
    <name type="scientific">Cupriavidus agavae</name>
    <dbReference type="NCBI Taxonomy" id="1001822"/>
    <lineage>
        <taxon>Bacteria</taxon>
        <taxon>Pseudomonadati</taxon>
        <taxon>Pseudomonadota</taxon>
        <taxon>Betaproteobacteria</taxon>
        <taxon>Burkholderiales</taxon>
        <taxon>Burkholderiaceae</taxon>
        <taxon>Cupriavidus</taxon>
    </lineage>
</organism>
<dbReference type="InterPro" id="IPR050298">
    <property type="entry name" value="Gram-neg_bact_OMP"/>
</dbReference>
<gene>
    <name evidence="12" type="ORF">EV147_5165</name>
</gene>
<keyword evidence="8" id="KW-0626">Porin</keyword>
<keyword evidence="10" id="KW-0998">Cell outer membrane</keyword>
<evidence type="ECO:0000256" key="9">
    <source>
        <dbReference type="ARBA" id="ARBA00023136"/>
    </source>
</evidence>
<dbReference type="SUPFAM" id="SSF56935">
    <property type="entry name" value="Porins"/>
    <property type="match status" value="1"/>
</dbReference>
<keyword evidence="6" id="KW-0732">Signal</keyword>
<dbReference type="GO" id="GO:0015288">
    <property type="term" value="F:porin activity"/>
    <property type="evidence" value="ECO:0007669"/>
    <property type="project" value="UniProtKB-KW"/>
</dbReference>
<evidence type="ECO:0000313" key="12">
    <source>
        <dbReference type="EMBL" id="RZT28852.1"/>
    </source>
</evidence>
<evidence type="ECO:0000256" key="8">
    <source>
        <dbReference type="ARBA" id="ARBA00023114"/>
    </source>
</evidence>
<reference evidence="12 13" key="1">
    <citation type="journal article" date="2015" name="Stand. Genomic Sci.">
        <title>Genomic Encyclopedia of Bacterial and Archaeal Type Strains, Phase III: the genomes of soil and plant-associated and newly described type strains.</title>
        <authorList>
            <person name="Whitman W.B."/>
            <person name="Woyke T."/>
            <person name="Klenk H.P."/>
            <person name="Zhou Y."/>
            <person name="Lilburn T.G."/>
            <person name="Beck B.J."/>
            <person name="De Vos P."/>
            <person name="Vandamme P."/>
            <person name="Eisen J.A."/>
            <person name="Garrity G."/>
            <person name="Hugenholtz P."/>
            <person name="Kyrpides N.C."/>
        </authorList>
    </citation>
    <scope>NUCLEOTIDE SEQUENCE [LARGE SCALE GENOMIC DNA]</scope>
    <source>
        <strain evidence="12 13">ASC-9842</strain>
    </source>
</reference>
<evidence type="ECO:0000256" key="1">
    <source>
        <dbReference type="ARBA" id="ARBA00004571"/>
    </source>
</evidence>
<keyword evidence="7" id="KW-0406">Ion transport</keyword>
<dbReference type="GO" id="GO:0046930">
    <property type="term" value="C:pore complex"/>
    <property type="evidence" value="ECO:0007669"/>
    <property type="project" value="UniProtKB-KW"/>
</dbReference>
<dbReference type="CDD" id="cd00342">
    <property type="entry name" value="gram_neg_porins"/>
    <property type="match status" value="1"/>
</dbReference>
<sequence length="355" mass="37796">MRGGGWYERFALAVGCLIFGAGAVHAGSVTLYGVADQAVEYARGSRSVTRIDDGRQAASRFGMRGVEDLGGNLKAIFVAEAGFRMDTGAEFFGNGSLFGRQALIGLKGNWGEVRIGRQYTPAFYVIARLDPFSLNAAVSPFTLVAKSSAQGTGYVPYASRADNALTYNTPDWNGLSASATYAFGEVPGEMQQGSTYGANIQYFRGPVYLMYGFQASTNKPATAAVPQGQTRSHFVGGTFNIAKKVELGAFFGYSASQIAATAAARYYALTMDWVASPTWTVKLAAVKRVVVGMTERPLGMAFGVDHALSRRTVLYSRVAYIRNSPGGSVTINAIPIDQGSGDDGYSVSLGIKHVF</sequence>
<name>A0A4Q7RB20_9BURK</name>
<dbReference type="Gene3D" id="2.40.160.10">
    <property type="entry name" value="Porin"/>
    <property type="match status" value="1"/>
</dbReference>
<keyword evidence="9" id="KW-0472">Membrane</keyword>
<evidence type="ECO:0000256" key="4">
    <source>
        <dbReference type="ARBA" id="ARBA00022452"/>
    </source>
</evidence>
<dbReference type="OrthoDB" id="8982743at2"/>
<evidence type="ECO:0000256" key="7">
    <source>
        <dbReference type="ARBA" id="ARBA00023065"/>
    </source>
</evidence>
<dbReference type="PANTHER" id="PTHR34501:SF9">
    <property type="entry name" value="MAJOR OUTER MEMBRANE PROTEIN P.IA"/>
    <property type="match status" value="1"/>
</dbReference>
<keyword evidence="5" id="KW-0812">Transmembrane</keyword>
<dbReference type="PANTHER" id="PTHR34501">
    <property type="entry name" value="PROTEIN YDDL-RELATED"/>
    <property type="match status" value="1"/>
</dbReference>
<dbReference type="InterPro" id="IPR033900">
    <property type="entry name" value="Gram_neg_porin_domain"/>
</dbReference>
<dbReference type="AlphaFoldDB" id="A0A4Q7RB20"/>
<dbReference type="Proteomes" id="UP000291078">
    <property type="component" value="Unassembled WGS sequence"/>
</dbReference>
<dbReference type="InterPro" id="IPR023614">
    <property type="entry name" value="Porin_dom_sf"/>
</dbReference>
<dbReference type="GO" id="GO:0009279">
    <property type="term" value="C:cell outer membrane"/>
    <property type="evidence" value="ECO:0007669"/>
    <property type="project" value="UniProtKB-SubCell"/>
</dbReference>
<accession>A0A4Q7RB20</accession>
<protein>
    <submittedName>
        <fullName evidence="12">Putative porin</fullName>
    </submittedName>
</protein>
<comment type="caution">
    <text evidence="12">The sequence shown here is derived from an EMBL/GenBank/DDBJ whole genome shotgun (WGS) entry which is preliminary data.</text>
</comment>
<evidence type="ECO:0000256" key="5">
    <source>
        <dbReference type="ARBA" id="ARBA00022692"/>
    </source>
</evidence>
<dbReference type="Pfam" id="PF13609">
    <property type="entry name" value="Porin_4"/>
    <property type="match status" value="1"/>
</dbReference>
<evidence type="ECO:0000259" key="11">
    <source>
        <dbReference type="Pfam" id="PF13609"/>
    </source>
</evidence>
<evidence type="ECO:0000256" key="3">
    <source>
        <dbReference type="ARBA" id="ARBA00022448"/>
    </source>
</evidence>
<dbReference type="EMBL" id="SGXM01000015">
    <property type="protein sequence ID" value="RZT28852.1"/>
    <property type="molecule type" value="Genomic_DNA"/>
</dbReference>
<keyword evidence="13" id="KW-1185">Reference proteome</keyword>
<dbReference type="RefSeq" id="WP_130394042.1">
    <property type="nucleotide sequence ID" value="NZ_SGXM01000015.1"/>
</dbReference>
<proteinExistence type="predicted"/>
<feature type="domain" description="Porin" evidence="11">
    <location>
        <begin position="15"/>
        <end position="324"/>
    </location>
</feature>
<dbReference type="GO" id="GO:0006811">
    <property type="term" value="P:monoatomic ion transport"/>
    <property type="evidence" value="ECO:0007669"/>
    <property type="project" value="UniProtKB-KW"/>
</dbReference>
<evidence type="ECO:0000256" key="2">
    <source>
        <dbReference type="ARBA" id="ARBA00011233"/>
    </source>
</evidence>
<keyword evidence="4" id="KW-1134">Transmembrane beta strand</keyword>
<evidence type="ECO:0000256" key="10">
    <source>
        <dbReference type="ARBA" id="ARBA00023237"/>
    </source>
</evidence>